<sequence>MVHPSLRNTLKLACSTPGCGGQQPFTFRVAQTVRWRCSVCNTLQESGKADVAVALEARGFQLPDEPE</sequence>
<dbReference type="Proteomes" id="UP000706039">
    <property type="component" value="Unassembled WGS sequence"/>
</dbReference>
<gene>
    <name evidence="1" type="ORF">K7G82_13375</name>
    <name evidence="2" type="ORF">K7G82_29250</name>
</gene>
<evidence type="ECO:0000313" key="1">
    <source>
        <dbReference type="EMBL" id="MBY8823291.1"/>
    </source>
</evidence>
<dbReference type="EMBL" id="JAINVV010000018">
    <property type="protein sequence ID" value="MBY8826426.1"/>
    <property type="molecule type" value="Genomic_DNA"/>
</dbReference>
<keyword evidence="3" id="KW-1185">Reference proteome</keyword>
<evidence type="ECO:0000313" key="2">
    <source>
        <dbReference type="EMBL" id="MBY8826426.1"/>
    </source>
</evidence>
<name>A0ABS7PZ92_9SPHN</name>
<accession>A0ABS7PZ92</accession>
<comment type="caution">
    <text evidence="2">The sequence shown here is derived from an EMBL/GenBank/DDBJ whole genome shotgun (WGS) entry which is preliminary data.</text>
</comment>
<organism evidence="2 3">
    <name type="scientific">Sphingomonas colocasiae</name>
    <dbReference type="NCBI Taxonomy" id="1848973"/>
    <lineage>
        <taxon>Bacteria</taxon>
        <taxon>Pseudomonadati</taxon>
        <taxon>Pseudomonadota</taxon>
        <taxon>Alphaproteobacteria</taxon>
        <taxon>Sphingomonadales</taxon>
        <taxon>Sphingomonadaceae</taxon>
        <taxon>Sphingomonas</taxon>
    </lineage>
</organism>
<protein>
    <recommendedName>
        <fullName evidence="4">IS1 family transposase</fullName>
    </recommendedName>
</protein>
<proteinExistence type="predicted"/>
<evidence type="ECO:0008006" key="4">
    <source>
        <dbReference type="Google" id="ProtNLM"/>
    </source>
</evidence>
<evidence type="ECO:0000313" key="3">
    <source>
        <dbReference type="Proteomes" id="UP000706039"/>
    </source>
</evidence>
<reference evidence="2 3" key="1">
    <citation type="submission" date="2021-08" db="EMBL/GenBank/DDBJ databases">
        <authorList>
            <person name="Tuo L."/>
        </authorList>
    </citation>
    <scope>NUCLEOTIDE SEQUENCE [LARGE SCALE GENOMIC DNA]</scope>
    <source>
        <strain evidence="2 3">JCM 31229</strain>
    </source>
</reference>
<dbReference type="RefSeq" id="WP_222990411.1">
    <property type="nucleotide sequence ID" value="NZ_JAINVV010000006.1"/>
</dbReference>
<dbReference type="EMBL" id="JAINVV010000006">
    <property type="protein sequence ID" value="MBY8823291.1"/>
    <property type="molecule type" value="Genomic_DNA"/>
</dbReference>